<evidence type="ECO:0000313" key="1">
    <source>
        <dbReference type="EMBL" id="URD99247.1"/>
    </source>
</evidence>
<gene>
    <name evidence="1" type="ORF">MUK42_18885</name>
</gene>
<organism evidence="1 2">
    <name type="scientific">Musa troglodytarum</name>
    <name type="common">fe'i banana</name>
    <dbReference type="NCBI Taxonomy" id="320322"/>
    <lineage>
        <taxon>Eukaryota</taxon>
        <taxon>Viridiplantae</taxon>
        <taxon>Streptophyta</taxon>
        <taxon>Embryophyta</taxon>
        <taxon>Tracheophyta</taxon>
        <taxon>Spermatophyta</taxon>
        <taxon>Magnoliopsida</taxon>
        <taxon>Liliopsida</taxon>
        <taxon>Zingiberales</taxon>
        <taxon>Musaceae</taxon>
        <taxon>Musa</taxon>
    </lineage>
</organism>
<accession>A0A9E7FQA5</accession>
<name>A0A9E7FQA5_9LILI</name>
<dbReference type="EMBL" id="CP097506">
    <property type="protein sequence ID" value="URD99247.1"/>
    <property type="molecule type" value="Genomic_DNA"/>
</dbReference>
<dbReference type="InterPro" id="IPR011990">
    <property type="entry name" value="TPR-like_helical_dom_sf"/>
</dbReference>
<proteinExistence type="predicted"/>
<evidence type="ECO:0000313" key="2">
    <source>
        <dbReference type="Proteomes" id="UP001055439"/>
    </source>
</evidence>
<dbReference type="Proteomes" id="UP001055439">
    <property type="component" value="Chromosome 4"/>
</dbReference>
<keyword evidence="2" id="KW-1185">Reference proteome</keyword>
<dbReference type="Gene3D" id="1.25.40.10">
    <property type="entry name" value="Tetratricopeptide repeat domain"/>
    <property type="match status" value="1"/>
</dbReference>
<sequence length="94" mass="10790">MFKIFLSRLCENGDVDTGLEVFKDNLKLNKVPGFRTMKLLVEGLVKGTKLKEAKAVVDKVKKRFPENLVHGWNKVEKELGLSVDDQVWDQLKVF</sequence>
<dbReference type="AlphaFoldDB" id="A0A9E7FQA5"/>
<reference evidence="1" key="1">
    <citation type="submission" date="2022-05" db="EMBL/GenBank/DDBJ databases">
        <title>The Musa troglodytarum L. genome provides insights into the mechanism of non-climacteric behaviour and enrichment of carotenoids.</title>
        <authorList>
            <person name="Wang J."/>
        </authorList>
    </citation>
    <scope>NUCLEOTIDE SEQUENCE</scope>
    <source>
        <tissue evidence="1">Leaf</tissue>
    </source>
</reference>
<dbReference type="OrthoDB" id="185373at2759"/>
<protein>
    <submittedName>
        <fullName evidence="1">PPR repeat</fullName>
    </submittedName>
</protein>